<organism evidence="1 2">
    <name type="scientific">Xenorhabdus japonica</name>
    <dbReference type="NCBI Taxonomy" id="53341"/>
    <lineage>
        <taxon>Bacteria</taxon>
        <taxon>Pseudomonadati</taxon>
        <taxon>Pseudomonadota</taxon>
        <taxon>Gammaproteobacteria</taxon>
        <taxon>Enterobacterales</taxon>
        <taxon>Morganellaceae</taxon>
        <taxon>Xenorhabdus</taxon>
    </lineage>
</organism>
<accession>A0A1I5E4X5</accession>
<dbReference type="EMBL" id="FOVO01000054">
    <property type="protein sequence ID" value="SFO06579.1"/>
    <property type="molecule type" value="Genomic_DNA"/>
</dbReference>
<keyword evidence="2" id="KW-1185">Reference proteome</keyword>
<evidence type="ECO:0000313" key="1">
    <source>
        <dbReference type="EMBL" id="SFO06579.1"/>
    </source>
</evidence>
<dbReference type="SUPFAM" id="SSF55729">
    <property type="entry name" value="Acyl-CoA N-acyltransferases (Nat)"/>
    <property type="match status" value="1"/>
</dbReference>
<dbReference type="AlphaFoldDB" id="A0A1I5E4X5"/>
<protein>
    <submittedName>
        <fullName evidence="1">Uncharacterized protein</fullName>
    </submittedName>
</protein>
<evidence type="ECO:0000313" key="2">
    <source>
        <dbReference type="Proteomes" id="UP000199011"/>
    </source>
</evidence>
<dbReference type="InterPro" id="IPR016181">
    <property type="entry name" value="Acyl_CoA_acyltransferase"/>
</dbReference>
<dbReference type="Proteomes" id="UP000199011">
    <property type="component" value="Unassembled WGS sequence"/>
</dbReference>
<sequence length="70" mass="8059">MIIKIIERSRAILILAKQHQRSLLVLDTRTNDPASALYRKCTFIEVGQIPNFTINSNGEFLGTTYFYKLI</sequence>
<gene>
    <name evidence="1" type="ORF">SAMN05421579_15410</name>
</gene>
<name>A0A1I5E4X5_9GAMM</name>
<reference evidence="2" key="1">
    <citation type="submission" date="2016-10" db="EMBL/GenBank/DDBJ databases">
        <authorList>
            <person name="Varghese N."/>
            <person name="Submissions S."/>
        </authorList>
    </citation>
    <scope>NUCLEOTIDE SEQUENCE [LARGE SCALE GENOMIC DNA]</scope>
    <source>
        <strain evidence="2">DSM 16522</strain>
    </source>
</reference>
<dbReference type="Gene3D" id="3.40.630.30">
    <property type="match status" value="1"/>
</dbReference>
<dbReference type="STRING" id="53341.SAMN05421579_15410"/>
<proteinExistence type="predicted"/>